<dbReference type="Proteomes" id="UP000297245">
    <property type="component" value="Unassembled WGS sequence"/>
</dbReference>
<dbReference type="EMBL" id="ML179040">
    <property type="protein sequence ID" value="THV06893.1"/>
    <property type="molecule type" value="Genomic_DNA"/>
</dbReference>
<reference evidence="2 3" key="1">
    <citation type="journal article" date="2019" name="Nat. Ecol. Evol.">
        <title>Megaphylogeny resolves global patterns of mushroom evolution.</title>
        <authorList>
            <person name="Varga T."/>
            <person name="Krizsan K."/>
            <person name="Foldi C."/>
            <person name="Dima B."/>
            <person name="Sanchez-Garcia M."/>
            <person name="Sanchez-Ramirez S."/>
            <person name="Szollosi G.J."/>
            <person name="Szarkandi J.G."/>
            <person name="Papp V."/>
            <person name="Albert L."/>
            <person name="Andreopoulos W."/>
            <person name="Angelini C."/>
            <person name="Antonin V."/>
            <person name="Barry K.W."/>
            <person name="Bougher N.L."/>
            <person name="Buchanan P."/>
            <person name="Buyck B."/>
            <person name="Bense V."/>
            <person name="Catcheside P."/>
            <person name="Chovatia M."/>
            <person name="Cooper J."/>
            <person name="Damon W."/>
            <person name="Desjardin D."/>
            <person name="Finy P."/>
            <person name="Geml J."/>
            <person name="Haridas S."/>
            <person name="Hughes K."/>
            <person name="Justo A."/>
            <person name="Karasinski D."/>
            <person name="Kautmanova I."/>
            <person name="Kiss B."/>
            <person name="Kocsube S."/>
            <person name="Kotiranta H."/>
            <person name="LaButti K.M."/>
            <person name="Lechner B.E."/>
            <person name="Liimatainen K."/>
            <person name="Lipzen A."/>
            <person name="Lukacs Z."/>
            <person name="Mihaltcheva S."/>
            <person name="Morgado L.N."/>
            <person name="Niskanen T."/>
            <person name="Noordeloos M.E."/>
            <person name="Ohm R.A."/>
            <person name="Ortiz-Santana B."/>
            <person name="Ovrebo C."/>
            <person name="Racz N."/>
            <person name="Riley R."/>
            <person name="Savchenko A."/>
            <person name="Shiryaev A."/>
            <person name="Soop K."/>
            <person name="Spirin V."/>
            <person name="Szebenyi C."/>
            <person name="Tomsovsky M."/>
            <person name="Tulloss R.E."/>
            <person name="Uehling J."/>
            <person name="Grigoriev I.V."/>
            <person name="Vagvolgyi C."/>
            <person name="Papp T."/>
            <person name="Martin F.M."/>
            <person name="Miettinen O."/>
            <person name="Hibbett D.S."/>
            <person name="Nagy L.G."/>
        </authorList>
    </citation>
    <scope>NUCLEOTIDE SEQUENCE [LARGE SCALE GENOMIC DNA]</scope>
    <source>
        <strain evidence="2 3">CBS 962.96</strain>
    </source>
</reference>
<accession>A0A4S8MUF9</accession>
<dbReference type="SUPFAM" id="SSF52047">
    <property type="entry name" value="RNI-like"/>
    <property type="match status" value="1"/>
</dbReference>
<organism evidence="2 3">
    <name type="scientific">Dendrothele bispora (strain CBS 962.96)</name>
    <dbReference type="NCBI Taxonomy" id="1314807"/>
    <lineage>
        <taxon>Eukaryota</taxon>
        <taxon>Fungi</taxon>
        <taxon>Dikarya</taxon>
        <taxon>Basidiomycota</taxon>
        <taxon>Agaricomycotina</taxon>
        <taxon>Agaricomycetes</taxon>
        <taxon>Agaricomycetidae</taxon>
        <taxon>Agaricales</taxon>
        <taxon>Agaricales incertae sedis</taxon>
        <taxon>Dendrothele</taxon>
    </lineage>
</organism>
<name>A0A4S8MUF9_DENBC</name>
<evidence type="ECO:0000313" key="3">
    <source>
        <dbReference type="Proteomes" id="UP000297245"/>
    </source>
</evidence>
<dbReference type="PROSITE" id="PS50181">
    <property type="entry name" value="FBOX"/>
    <property type="match status" value="1"/>
</dbReference>
<dbReference type="InterPro" id="IPR001810">
    <property type="entry name" value="F-box_dom"/>
</dbReference>
<keyword evidence="3" id="KW-1185">Reference proteome</keyword>
<protein>
    <recommendedName>
        <fullName evidence="1">F-box domain-containing protein</fullName>
    </recommendedName>
</protein>
<dbReference type="OrthoDB" id="3071655at2759"/>
<sequence length="517" mass="57099">MSSLPSDVLYDIFLDISGGNISLDTTTGLWVVSRVCRRWRAVSLDFKGLWSRISIDKHDILQCSPPNAVEIIQTALTRSGPDAFLRIRAHLDRLLVHANILEALVAHSHRWHVLDLTISLFLLRSLGNQIKQKRKPNNHGLPVLSRLTLSLVEQDGLAFKGEPLDAFQKAPKLESVVVNTRRSSFVKLPWSNLRHLSIREISADDFLRVFRSTTNLVQCSLVVSLPENDFESLLRLINNSNTIMHNRNTPSSDNNNNIIHQSSLQTLLLRCTPAVLNSLELPSLSNLYIVETTLHAFPFKPLVSLARRSLCDIQALGLSGVLLKDYNCSGSDSGSSGGTTFRDALTSLPNLVSLVLADWTPTTPESSSLNDFIADLIIPPPDFPYNGYMHGGYRGLVPKMKTLIIDCYSTGRTVDMELLATMVESRSLFASSSPSSSVLCCLPVTSEPGEGGNGGAGSGLSKLALHGVNPRMSSEVLPRLRQFKEEMCFVVTMGHSDVERDFFGVERGSMDELRKIY</sequence>
<dbReference type="Pfam" id="PF12937">
    <property type="entry name" value="F-box-like"/>
    <property type="match status" value="1"/>
</dbReference>
<feature type="domain" description="F-box" evidence="1">
    <location>
        <begin position="1"/>
        <end position="53"/>
    </location>
</feature>
<dbReference type="Gene3D" id="1.20.1280.50">
    <property type="match status" value="1"/>
</dbReference>
<evidence type="ECO:0000313" key="2">
    <source>
        <dbReference type="EMBL" id="THV06893.1"/>
    </source>
</evidence>
<evidence type="ECO:0000259" key="1">
    <source>
        <dbReference type="PROSITE" id="PS50181"/>
    </source>
</evidence>
<dbReference type="AlphaFoldDB" id="A0A4S8MUF9"/>
<proteinExistence type="predicted"/>
<feature type="non-terminal residue" evidence="2">
    <location>
        <position position="1"/>
    </location>
</feature>
<gene>
    <name evidence="2" type="ORF">K435DRAFT_416168</name>
</gene>